<comment type="caution">
    <text evidence="1">The sequence shown here is derived from an EMBL/GenBank/DDBJ whole genome shotgun (WGS) entry which is preliminary data.</text>
</comment>
<dbReference type="EMBL" id="JBCEVZ010000032">
    <property type="protein sequence ID" value="MEL5995222.1"/>
    <property type="molecule type" value="Genomic_DNA"/>
</dbReference>
<sequence>MSFFYGMEELLNPRHPLDKYHQSQLEFLAALPEAQRAYHARLFRLGNASYRYQQQADGEVTEEDFRHWLEGLPEKMRLAMERDGFAASKNSLPLRRHALERRDLGYDAFLQAILSPEDWAYQQELAQSLPPKQERV</sequence>
<gene>
    <name evidence="1" type="ORF">AAFH49_13465</name>
</gene>
<name>A0ABU9LWV7_9BACT</name>
<evidence type="ECO:0000313" key="2">
    <source>
        <dbReference type="Proteomes" id="UP001479606"/>
    </source>
</evidence>
<evidence type="ECO:0000313" key="1">
    <source>
        <dbReference type="EMBL" id="MEL5995222.1"/>
    </source>
</evidence>
<accession>A0ABU9LWV7</accession>
<organism evidence="1 2">
    <name type="scientific">Hymenobacter segetis</name>
    <dbReference type="NCBI Taxonomy" id="2025509"/>
    <lineage>
        <taxon>Bacteria</taxon>
        <taxon>Pseudomonadati</taxon>
        <taxon>Bacteroidota</taxon>
        <taxon>Cytophagia</taxon>
        <taxon>Cytophagales</taxon>
        <taxon>Hymenobacteraceae</taxon>
        <taxon>Hymenobacter</taxon>
    </lineage>
</organism>
<reference evidence="1 2" key="1">
    <citation type="journal article" date="2018" name="Arch. Microbiol.">
        <title>Hymenobacter segetis sp. nov., isolated from soil.</title>
        <authorList>
            <person name="Ten L.N."/>
            <person name="Lim S.J."/>
            <person name="Kim B.O."/>
            <person name="Kang I.K."/>
            <person name="Jung H.Y."/>
        </authorList>
    </citation>
    <scope>NUCLEOTIDE SEQUENCE [LARGE SCALE GENOMIC DNA]</scope>
    <source>
        <strain evidence="1 2">S7-3-11</strain>
    </source>
</reference>
<dbReference type="Proteomes" id="UP001479606">
    <property type="component" value="Unassembled WGS sequence"/>
</dbReference>
<protein>
    <submittedName>
        <fullName evidence="1">Uncharacterized protein</fullName>
    </submittedName>
</protein>
<proteinExistence type="predicted"/>
<dbReference type="RefSeq" id="WP_342298890.1">
    <property type="nucleotide sequence ID" value="NZ_JBCEVZ010000032.1"/>
</dbReference>
<keyword evidence="2" id="KW-1185">Reference proteome</keyword>